<dbReference type="InterPro" id="IPR002736">
    <property type="entry name" value="CitG"/>
</dbReference>
<evidence type="ECO:0000256" key="4">
    <source>
        <dbReference type="ARBA" id="ARBA00022741"/>
    </source>
</evidence>
<accession>A0AAE9SH64</accession>
<dbReference type="Proteomes" id="UP001058682">
    <property type="component" value="Chromosome"/>
</dbReference>
<evidence type="ECO:0000256" key="2">
    <source>
        <dbReference type="ARBA" id="ARBA00022679"/>
    </source>
</evidence>
<evidence type="ECO:0000313" key="8">
    <source>
        <dbReference type="Proteomes" id="UP001058682"/>
    </source>
</evidence>
<dbReference type="PANTHER" id="PTHR30201:SF2">
    <property type="entry name" value="2-(5''-TRIPHOSPHORIBOSYL)-3'-DEPHOSPHOCOENZYME-A SYNTHASE"/>
    <property type="match status" value="1"/>
</dbReference>
<gene>
    <name evidence="7" type="primary">citX</name>
    <name evidence="7" type="ORF">E4N74_05575</name>
</gene>
<dbReference type="Pfam" id="PF01874">
    <property type="entry name" value="CitG"/>
    <property type="match status" value="1"/>
</dbReference>
<dbReference type="AlphaFoldDB" id="A0AAE9SH64"/>
<dbReference type="GO" id="GO:0050519">
    <property type="term" value="F:holo-citrate lyase synthase activity"/>
    <property type="evidence" value="ECO:0007669"/>
    <property type="project" value="UniProtKB-EC"/>
</dbReference>
<dbReference type="Pfam" id="PF03802">
    <property type="entry name" value="CitX"/>
    <property type="match status" value="1"/>
</dbReference>
<evidence type="ECO:0000256" key="6">
    <source>
        <dbReference type="ARBA" id="ARBA00048574"/>
    </source>
</evidence>
<evidence type="ECO:0000256" key="5">
    <source>
        <dbReference type="ARBA" id="ARBA00022840"/>
    </source>
</evidence>
<keyword evidence="7" id="KW-0456">Lyase</keyword>
<keyword evidence="4" id="KW-0547">Nucleotide-binding</keyword>
<dbReference type="InterPro" id="IPR005551">
    <property type="entry name" value="CitX"/>
</dbReference>
<dbReference type="GO" id="GO:0051191">
    <property type="term" value="P:prosthetic group biosynthetic process"/>
    <property type="evidence" value="ECO:0007669"/>
    <property type="project" value="InterPro"/>
</dbReference>
<evidence type="ECO:0000256" key="1">
    <source>
        <dbReference type="ARBA" id="ARBA00001210"/>
    </source>
</evidence>
<reference evidence="7" key="1">
    <citation type="submission" date="2019-04" db="EMBL/GenBank/DDBJ databases">
        <title>Whole genome sequencing of oral phylogroup 2 treponemes.</title>
        <authorList>
            <person name="Chan Y."/>
            <person name="Zeng H.H."/>
            <person name="Yu X.L."/>
            <person name="Leung W.K."/>
            <person name="Watt R.M."/>
        </authorList>
    </citation>
    <scope>NUCLEOTIDE SEQUENCE</scope>
    <source>
        <strain evidence="7">OMZ 835</strain>
    </source>
</reference>
<keyword evidence="5" id="KW-0067">ATP-binding</keyword>
<dbReference type="Gene3D" id="1.10.4200.10">
    <property type="entry name" value="Triphosphoribosyl-dephospho-CoA protein"/>
    <property type="match status" value="1"/>
</dbReference>
<proteinExistence type="predicted"/>
<dbReference type="NCBIfam" id="TIGR03124">
    <property type="entry name" value="citrate_citX"/>
    <property type="match status" value="1"/>
</dbReference>
<dbReference type="GO" id="GO:0046917">
    <property type="term" value="F:triphosphoribosyl-dephospho-CoA synthase activity"/>
    <property type="evidence" value="ECO:0007669"/>
    <property type="project" value="UniProtKB-EC"/>
</dbReference>
<dbReference type="GO" id="GO:0005524">
    <property type="term" value="F:ATP binding"/>
    <property type="evidence" value="ECO:0007669"/>
    <property type="project" value="UniProtKB-KW"/>
</dbReference>
<organism evidence="7 8">
    <name type="scientific">Treponema putidum</name>
    <dbReference type="NCBI Taxonomy" id="221027"/>
    <lineage>
        <taxon>Bacteria</taxon>
        <taxon>Pseudomonadati</taxon>
        <taxon>Spirochaetota</taxon>
        <taxon>Spirochaetia</taxon>
        <taxon>Spirochaetales</taxon>
        <taxon>Treponemataceae</taxon>
        <taxon>Treponema</taxon>
    </lineage>
</organism>
<dbReference type="EC" id="2.7.7.61" evidence="7"/>
<name>A0AAE9SH64_9SPIR</name>
<protein>
    <submittedName>
        <fullName evidence="7">Citrate lyase holo-[acyl-carrier protein] synthase</fullName>
        <ecNumber evidence="7">2.7.7.61</ecNumber>
    </submittedName>
</protein>
<evidence type="ECO:0000256" key="3">
    <source>
        <dbReference type="ARBA" id="ARBA00022695"/>
    </source>
</evidence>
<dbReference type="PANTHER" id="PTHR30201">
    <property type="entry name" value="TRIPHOSPHORIBOSYL-DEPHOSPHO-COA SYNTHASE"/>
    <property type="match status" value="1"/>
</dbReference>
<dbReference type="RefSeq" id="WP_255819219.1">
    <property type="nucleotide sequence ID" value="NZ_CP038804.1"/>
</dbReference>
<keyword evidence="3 7" id="KW-0548">Nucleotidyltransferase</keyword>
<dbReference type="GO" id="GO:0016829">
    <property type="term" value="F:lyase activity"/>
    <property type="evidence" value="ECO:0007669"/>
    <property type="project" value="UniProtKB-KW"/>
</dbReference>
<keyword evidence="2 7" id="KW-0808">Transferase</keyword>
<comment type="catalytic activity">
    <reaction evidence="1">
        <text>3'-dephospho-CoA + ATP = 2'-(5''-triphospho-alpha-D-ribosyl)-3'-dephospho-CoA + adenine</text>
        <dbReference type="Rhea" id="RHEA:15117"/>
        <dbReference type="ChEBI" id="CHEBI:16708"/>
        <dbReference type="ChEBI" id="CHEBI:30616"/>
        <dbReference type="ChEBI" id="CHEBI:57328"/>
        <dbReference type="ChEBI" id="CHEBI:61378"/>
        <dbReference type="EC" id="2.4.2.52"/>
    </reaction>
</comment>
<evidence type="ECO:0000313" key="7">
    <source>
        <dbReference type="EMBL" id="UTY33543.1"/>
    </source>
</evidence>
<comment type="catalytic activity">
    <reaction evidence="6">
        <text>apo-[citrate lyase ACP] + 2'-(5''-triphospho-alpha-D-ribosyl)-3'-dephospho-CoA = holo-[citrate lyase ACP] + diphosphate</text>
        <dbReference type="Rhea" id="RHEA:16333"/>
        <dbReference type="Rhea" id="RHEA-COMP:10157"/>
        <dbReference type="Rhea" id="RHEA-COMP:10158"/>
        <dbReference type="ChEBI" id="CHEBI:29999"/>
        <dbReference type="ChEBI" id="CHEBI:33019"/>
        <dbReference type="ChEBI" id="CHEBI:61378"/>
        <dbReference type="ChEBI" id="CHEBI:82683"/>
        <dbReference type="EC" id="2.7.7.61"/>
    </reaction>
</comment>
<dbReference type="EMBL" id="CP038804">
    <property type="protein sequence ID" value="UTY33543.1"/>
    <property type="molecule type" value="Genomic_DNA"/>
</dbReference>
<sequence>MSLSLLEKREKTDSFEKEILSRFPFKTLVVIRANIPGGKKGSIESNWIVYRIFLECKKKMVPIKIFHSYTDEEGLIFFLIVDAPPLEVKALSIKIEDDESLGRLADIDVLTAEKLFSRNDFPQNNKRRKCFLCKKDAVICARSRTHSQKEIMDFILKKVHENWSFKKSDDDRSYDLSNDGDIFELLGNLTESSLLAELCRPLGFGCVTANSQGSHRDMDFLLMLECIPLIGNAIKNLSEKDCGSFDALREYGKKQEKKLFDLTGGVNTYKGALFLLLILNACTFRIIKEKKVFADLSKEIADFSLPLKRDFELKACSSASLQAFNNLGSGGVRGLALSGFAEHFQNWLPLYKKTFSEGGDFVKIIVKMIETTCDTTIIKRKGEKALLEVQKKAHSLLCIEEGPAQERAIKEFSEWCEKNNISTGGTADKIIILYNLKLIREIFKDLISKTVKMPEISPLVKELTGIINETDLESISYMNRKILP</sequence>